<reference evidence="4 5" key="1">
    <citation type="submission" date="2019-01" db="EMBL/GenBank/DDBJ databases">
        <title>Draft genome sequences of the type strains of six Macrococcus species.</title>
        <authorList>
            <person name="Mazhar S."/>
            <person name="Altermann E."/>
            <person name="Hill C."/>
            <person name="Mcauliffe O."/>
        </authorList>
    </citation>
    <scope>NUCLEOTIDE SEQUENCE [LARGE SCALE GENOMIC DNA]</scope>
    <source>
        <strain evidence="4 5">ATCC 51828</strain>
    </source>
</reference>
<dbReference type="CDD" id="cd00093">
    <property type="entry name" value="HTH_XRE"/>
    <property type="match status" value="1"/>
</dbReference>
<keyword evidence="2" id="KW-1133">Transmembrane helix</keyword>
<dbReference type="PROSITE" id="PS50943">
    <property type="entry name" value="HTH_CROC1"/>
    <property type="match status" value="1"/>
</dbReference>
<dbReference type="AlphaFoldDB" id="A0A9Q8CF05"/>
<evidence type="ECO:0000313" key="5">
    <source>
        <dbReference type="Proteomes" id="UP000295280"/>
    </source>
</evidence>
<evidence type="ECO:0000256" key="2">
    <source>
        <dbReference type="SAM" id="Phobius"/>
    </source>
</evidence>
<dbReference type="PANTHER" id="PTHR46558:SF15">
    <property type="entry name" value="HELIX-TURN-HELIX DOMAIN PROTEIN"/>
    <property type="match status" value="1"/>
</dbReference>
<feature type="domain" description="HTH cro/C1-type" evidence="3">
    <location>
        <begin position="7"/>
        <end position="61"/>
    </location>
</feature>
<sequence>MEINKAIKENRMTKKLTQKELGELLSVSDKTISSWETGRTYPDISMTIKLAEIFDLSLDTFLKGDDEMVKKIDKDLRFKNIYKYLLIMSGLSVVGLFILFSVYQNKNQMIDRINPLMETQIGYATLPREITYNNGKTYEENSEKPQYPDPYKDIIVLDTPFGDTTTLTFYGGKAPEGRNYAIVKHKGQYVEKIAFIKKETIPEIYQQFMVSKDFVGTPY</sequence>
<keyword evidence="2" id="KW-0812">Transmembrane</keyword>
<organism evidence="4 5">
    <name type="scientific">Macrococcus carouselicus</name>
    <dbReference type="NCBI Taxonomy" id="69969"/>
    <lineage>
        <taxon>Bacteria</taxon>
        <taxon>Bacillati</taxon>
        <taxon>Bacillota</taxon>
        <taxon>Bacilli</taxon>
        <taxon>Bacillales</taxon>
        <taxon>Staphylococcaceae</taxon>
        <taxon>Macrococcus</taxon>
    </lineage>
</organism>
<evidence type="ECO:0000256" key="1">
    <source>
        <dbReference type="ARBA" id="ARBA00023125"/>
    </source>
</evidence>
<name>A0A9Q8CF05_9STAP</name>
<dbReference type="InterPro" id="IPR010982">
    <property type="entry name" value="Lambda_DNA-bd_dom_sf"/>
</dbReference>
<protein>
    <submittedName>
        <fullName evidence="4">Helix-turn-helix domain-containing protein</fullName>
    </submittedName>
</protein>
<proteinExistence type="predicted"/>
<accession>A0A9Q8CF05</accession>
<dbReference type="RefSeq" id="WP_133417702.1">
    <property type="nucleotide sequence ID" value="NZ_SCWD01000002.1"/>
</dbReference>
<dbReference type="Gene3D" id="1.10.260.40">
    <property type="entry name" value="lambda repressor-like DNA-binding domains"/>
    <property type="match status" value="1"/>
</dbReference>
<feature type="transmembrane region" description="Helical" evidence="2">
    <location>
        <begin position="81"/>
        <end position="103"/>
    </location>
</feature>
<dbReference type="GO" id="GO:0003677">
    <property type="term" value="F:DNA binding"/>
    <property type="evidence" value="ECO:0007669"/>
    <property type="project" value="UniProtKB-KW"/>
</dbReference>
<keyword evidence="5" id="KW-1185">Reference proteome</keyword>
<dbReference type="PANTHER" id="PTHR46558">
    <property type="entry name" value="TRACRIPTIONAL REGULATORY PROTEIN-RELATED-RELATED"/>
    <property type="match status" value="1"/>
</dbReference>
<dbReference type="InterPro" id="IPR001387">
    <property type="entry name" value="Cro/C1-type_HTH"/>
</dbReference>
<dbReference type="SUPFAM" id="SSF47413">
    <property type="entry name" value="lambda repressor-like DNA-binding domains"/>
    <property type="match status" value="1"/>
</dbReference>
<evidence type="ECO:0000313" key="4">
    <source>
        <dbReference type="EMBL" id="TDM02215.1"/>
    </source>
</evidence>
<dbReference type="SMART" id="SM00530">
    <property type="entry name" value="HTH_XRE"/>
    <property type="match status" value="1"/>
</dbReference>
<dbReference type="OrthoDB" id="9812495at2"/>
<comment type="caution">
    <text evidence="4">The sequence shown here is derived from an EMBL/GenBank/DDBJ whole genome shotgun (WGS) entry which is preliminary data.</text>
</comment>
<gene>
    <name evidence="4" type="ORF">ERX40_06575</name>
</gene>
<evidence type="ECO:0000259" key="3">
    <source>
        <dbReference type="PROSITE" id="PS50943"/>
    </source>
</evidence>
<dbReference type="Proteomes" id="UP000295280">
    <property type="component" value="Unassembled WGS sequence"/>
</dbReference>
<keyword evidence="1" id="KW-0238">DNA-binding</keyword>
<dbReference type="Pfam" id="PF01381">
    <property type="entry name" value="HTH_3"/>
    <property type="match status" value="1"/>
</dbReference>
<dbReference type="EMBL" id="SCWD01000002">
    <property type="protein sequence ID" value="TDM02215.1"/>
    <property type="molecule type" value="Genomic_DNA"/>
</dbReference>
<keyword evidence="2" id="KW-0472">Membrane</keyword>